<keyword evidence="9" id="KW-0408">Iron</keyword>
<dbReference type="InterPro" id="IPR015168">
    <property type="entry name" value="SsuA/THI5"/>
</dbReference>
<keyword evidence="5" id="KW-0808">Transferase</keyword>
<evidence type="ECO:0000259" key="12">
    <source>
        <dbReference type="Pfam" id="PF09084"/>
    </source>
</evidence>
<dbReference type="SUPFAM" id="SSF53850">
    <property type="entry name" value="Periplasmic binding protein-like II"/>
    <property type="match status" value="1"/>
</dbReference>
<reference evidence="13" key="1">
    <citation type="submission" date="2021-01" db="EMBL/GenBank/DDBJ databases">
        <title>Whole genome shotgun sequence of Virgisporangium ochraceum NBRC 16418.</title>
        <authorList>
            <person name="Komaki H."/>
            <person name="Tamura T."/>
        </authorList>
    </citation>
    <scope>NUCLEOTIDE SEQUENCE</scope>
    <source>
        <strain evidence="13">NBRC 16418</strain>
    </source>
</reference>
<evidence type="ECO:0000313" key="14">
    <source>
        <dbReference type="Proteomes" id="UP000635606"/>
    </source>
</evidence>
<comment type="function">
    <text evidence="1">Responsible for the formation of the pyrimidine heterocycle in the thiamine biosynthesis pathway. Catalyzes the formation of hydroxymethylpyrimidine phosphate (HMP-P) from histidine and pyridoxal phosphate (PLP). The protein uses PLP and the active site histidine to form HMP-P, generating an inactive enzyme. The enzyme can only undergo a single turnover, which suggests it is a suicide enzyme.</text>
</comment>
<keyword evidence="7" id="KW-0663">Pyridoxal phosphate</keyword>
<organism evidence="13 14">
    <name type="scientific">Virgisporangium ochraceum</name>
    <dbReference type="NCBI Taxonomy" id="65505"/>
    <lineage>
        <taxon>Bacteria</taxon>
        <taxon>Bacillati</taxon>
        <taxon>Actinomycetota</taxon>
        <taxon>Actinomycetes</taxon>
        <taxon>Micromonosporales</taxon>
        <taxon>Micromonosporaceae</taxon>
        <taxon>Virgisporangium</taxon>
    </lineage>
</organism>
<evidence type="ECO:0000256" key="9">
    <source>
        <dbReference type="ARBA" id="ARBA00023004"/>
    </source>
</evidence>
<dbReference type="Proteomes" id="UP000635606">
    <property type="component" value="Unassembled WGS sequence"/>
</dbReference>
<keyword evidence="6" id="KW-0479">Metal-binding</keyword>
<evidence type="ECO:0000256" key="10">
    <source>
        <dbReference type="ARBA" id="ARBA00033171"/>
    </source>
</evidence>
<evidence type="ECO:0000256" key="7">
    <source>
        <dbReference type="ARBA" id="ARBA00022898"/>
    </source>
</evidence>
<evidence type="ECO:0000256" key="4">
    <source>
        <dbReference type="ARBA" id="ARBA00011738"/>
    </source>
</evidence>
<accession>A0A8J4EBQ6</accession>
<keyword evidence="14" id="KW-1185">Reference proteome</keyword>
<comment type="subunit">
    <text evidence="4">Homodimer.</text>
</comment>
<evidence type="ECO:0000256" key="8">
    <source>
        <dbReference type="ARBA" id="ARBA00022977"/>
    </source>
</evidence>
<name>A0A8J4EBQ6_9ACTN</name>
<evidence type="ECO:0000256" key="11">
    <source>
        <dbReference type="ARBA" id="ARBA00048179"/>
    </source>
</evidence>
<evidence type="ECO:0000256" key="5">
    <source>
        <dbReference type="ARBA" id="ARBA00022679"/>
    </source>
</evidence>
<keyword evidence="8" id="KW-0784">Thiamine biosynthesis</keyword>
<comment type="catalytic activity">
    <reaction evidence="11">
        <text>N(6)-(pyridoxal phosphate)-L-lysyl-[4-amino-5-hydroxymethyl-2-methylpyrimidine phosphate synthase] + L-histidyl-[4-amino-5-hydroxymethyl-2-methylpyrimidine phosphate synthase] + 2 Fe(3+) + 4 H2O = L-lysyl-[4-amino-5-hydroxymethyl-2-methylpyrimidine phosphate synthase] + (2S)-2-amino-5-hydroxy-4-oxopentanoyl-[4-amino-5-hydroxymethyl-2-methylpyrimidine phosphate synthase] + 4-amino-2-methyl-5-(phosphooxymethyl)pyrimidine + 3-oxopropanoate + 2 Fe(2+) + 2 H(+)</text>
        <dbReference type="Rhea" id="RHEA:65756"/>
        <dbReference type="Rhea" id="RHEA-COMP:16892"/>
        <dbReference type="Rhea" id="RHEA-COMP:16893"/>
        <dbReference type="Rhea" id="RHEA-COMP:16894"/>
        <dbReference type="Rhea" id="RHEA-COMP:16895"/>
        <dbReference type="ChEBI" id="CHEBI:15377"/>
        <dbReference type="ChEBI" id="CHEBI:15378"/>
        <dbReference type="ChEBI" id="CHEBI:29033"/>
        <dbReference type="ChEBI" id="CHEBI:29034"/>
        <dbReference type="ChEBI" id="CHEBI:29969"/>
        <dbReference type="ChEBI" id="CHEBI:29979"/>
        <dbReference type="ChEBI" id="CHEBI:33190"/>
        <dbReference type="ChEBI" id="CHEBI:58354"/>
        <dbReference type="ChEBI" id="CHEBI:143915"/>
        <dbReference type="ChEBI" id="CHEBI:157692"/>
    </reaction>
    <physiologicalReaction direction="left-to-right" evidence="11">
        <dbReference type="Rhea" id="RHEA:65757"/>
    </physiologicalReaction>
</comment>
<comment type="similarity">
    <text evidence="3">Belongs to the NMT1/THI5 family.</text>
</comment>
<dbReference type="GO" id="GO:0009228">
    <property type="term" value="P:thiamine biosynthetic process"/>
    <property type="evidence" value="ECO:0007669"/>
    <property type="project" value="UniProtKB-KW"/>
</dbReference>
<dbReference type="Gene3D" id="3.40.190.10">
    <property type="entry name" value="Periplasmic binding protein-like II"/>
    <property type="match status" value="2"/>
</dbReference>
<comment type="caution">
    <text evidence="13">The sequence shown here is derived from an EMBL/GenBank/DDBJ whole genome shotgun (WGS) entry which is preliminary data.</text>
</comment>
<evidence type="ECO:0000313" key="13">
    <source>
        <dbReference type="EMBL" id="GIJ68951.1"/>
    </source>
</evidence>
<sequence length="339" mass="35779">MAATGLTAMGATLGACSSDDKKSGGSSNGKVDKVTYLTVLGNLGRDAYIHAAVSKGFFKDVGIEVNVQFGQAGDFNHNQLLGGQAQFASVDIAGAIIRAGKQAKPEDRNLRIIGVVHQLTLNSVAVFDDKQNIKSPRDLQGKKVGAITGAAPRALFPAYAKLAGIDEKSIVWTDATPQNNVALLATNQVEALATQLVTKPSLEKAGKGRKIVMFPYSDFISDLYGVTIMTHKDVIAKNPDLVKRFNQAIMRGVKYSVNNPEETAKFLKANDNTVDEAQAAGELAILKPNCLPAGGAPVGTFDDAKMARNIALLQGLNLIPGGLTPKDIADTSFLPSSVE</sequence>
<dbReference type="PANTHER" id="PTHR31528:SF1">
    <property type="entry name" value="4-AMINO-5-HYDROXYMETHYL-2-METHYLPYRIMIDINE PHOSPHATE SYNTHASE THI11-RELATED"/>
    <property type="match status" value="1"/>
</dbReference>
<dbReference type="EMBL" id="BOPH01000053">
    <property type="protein sequence ID" value="GIJ68951.1"/>
    <property type="molecule type" value="Genomic_DNA"/>
</dbReference>
<feature type="domain" description="SsuA/THI5-like" evidence="12">
    <location>
        <begin position="49"/>
        <end position="262"/>
    </location>
</feature>
<dbReference type="AlphaFoldDB" id="A0A8J4EBQ6"/>
<dbReference type="PANTHER" id="PTHR31528">
    <property type="entry name" value="4-AMINO-5-HYDROXYMETHYL-2-METHYLPYRIMIDINE PHOSPHATE SYNTHASE THI11-RELATED"/>
    <property type="match status" value="1"/>
</dbReference>
<gene>
    <name evidence="13" type="ORF">Voc01_038680</name>
</gene>
<dbReference type="InterPro" id="IPR027939">
    <property type="entry name" value="NMT1/THI5"/>
</dbReference>
<dbReference type="GO" id="GO:0016740">
    <property type="term" value="F:transferase activity"/>
    <property type="evidence" value="ECO:0007669"/>
    <property type="project" value="UniProtKB-KW"/>
</dbReference>
<evidence type="ECO:0000256" key="1">
    <source>
        <dbReference type="ARBA" id="ARBA00003469"/>
    </source>
</evidence>
<evidence type="ECO:0000256" key="6">
    <source>
        <dbReference type="ARBA" id="ARBA00022723"/>
    </source>
</evidence>
<proteinExistence type="inferred from homology"/>
<dbReference type="GO" id="GO:0046872">
    <property type="term" value="F:metal ion binding"/>
    <property type="evidence" value="ECO:0007669"/>
    <property type="project" value="UniProtKB-KW"/>
</dbReference>
<protein>
    <recommendedName>
        <fullName evidence="10">Thiamine pyrimidine synthase</fullName>
    </recommendedName>
</protein>
<dbReference type="Pfam" id="PF09084">
    <property type="entry name" value="NMT1"/>
    <property type="match status" value="1"/>
</dbReference>
<comment type="pathway">
    <text evidence="2">Cofactor biosynthesis; thiamine diphosphate biosynthesis.</text>
</comment>
<evidence type="ECO:0000256" key="3">
    <source>
        <dbReference type="ARBA" id="ARBA00009406"/>
    </source>
</evidence>
<evidence type="ECO:0000256" key="2">
    <source>
        <dbReference type="ARBA" id="ARBA00004948"/>
    </source>
</evidence>